<dbReference type="RefSeq" id="XP_033571288.1">
    <property type="nucleotide sequence ID" value="XM_033712826.1"/>
</dbReference>
<evidence type="ECO:0000313" key="2">
    <source>
        <dbReference type="Proteomes" id="UP000504636"/>
    </source>
</evidence>
<accession>A0A6A6Y8N2</accession>
<proteinExistence type="predicted"/>
<dbReference type="AlphaFoldDB" id="A0A6A6Y8N2"/>
<organism evidence="1">
    <name type="scientific">Mytilinidion resinicola</name>
    <dbReference type="NCBI Taxonomy" id="574789"/>
    <lineage>
        <taxon>Eukaryota</taxon>
        <taxon>Fungi</taxon>
        <taxon>Dikarya</taxon>
        <taxon>Ascomycota</taxon>
        <taxon>Pezizomycotina</taxon>
        <taxon>Dothideomycetes</taxon>
        <taxon>Pleosporomycetidae</taxon>
        <taxon>Mytilinidiales</taxon>
        <taxon>Mytilinidiaceae</taxon>
        <taxon>Mytilinidion</taxon>
    </lineage>
</organism>
<keyword evidence="2" id="KW-1185">Reference proteome</keyword>
<evidence type="ECO:0000313" key="3">
    <source>
        <dbReference type="RefSeq" id="XP_033571288.1"/>
    </source>
</evidence>
<name>A0A6A6Y8N2_9PEZI</name>
<reference evidence="3" key="2">
    <citation type="submission" date="2020-04" db="EMBL/GenBank/DDBJ databases">
        <authorList>
            <consortium name="NCBI Genome Project"/>
        </authorList>
    </citation>
    <scope>NUCLEOTIDE SEQUENCE</scope>
    <source>
        <strain evidence="3">CBS 304.34</strain>
    </source>
</reference>
<dbReference type="EMBL" id="MU003714">
    <property type="protein sequence ID" value="KAF2804324.1"/>
    <property type="molecule type" value="Genomic_DNA"/>
</dbReference>
<dbReference type="GeneID" id="54453719"/>
<reference evidence="3" key="3">
    <citation type="submission" date="2025-04" db="UniProtKB">
        <authorList>
            <consortium name="RefSeq"/>
        </authorList>
    </citation>
    <scope>IDENTIFICATION</scope>
    <source>
        <strain evidence="3">CBS 304.34</strain>
    </source>
</reference>
<reference evidence="1 3" key="1">
    <citation type="journal article" date="2020" name="Stud. Mycol.">
        <title>101 Dothideomycetes genomes: a test case for predicting lifestyles and emergence of pathogens.</title>
        <authorList>
            <person name="Haridas S."/>
            <person name="Albert R."/>
            <person name="Binder M."/>
            <person name="Bloem J."/>
            <person name="Labutti K."/>
            <person name="Salamov A."/>
            <person name="Andreopoulos B."/>
            <person name="Baker S."/>
            <person name="Barry K."/>
            <person name="Bills G."/>
            <person name="Bluhm B."/>
            <person name="Cannon C."/>
            <person name="Castanera R."/>
            <person name="Culley D."/>
            <person name="Daum C."/>
            <person name="Ezra D."/>
            <person name="Gonzalez J."/>
            <person name="Henrissat B."/>
            <person name="Kuo A."/>
            <person name="Liang C."/>
            <person name="Lipzen A."/>
            <person name="Lutzoni F."/>
            <person name="Magnuson J."/>
            <person name="Mondo S."/>
            <person name="Nolan M."/>
            <person name="Ohm R."/>
            <person name="Pangilinan J."/>
            <person name="Park H.-J."/>
            <person name="Ramirez L."/>
            <person name="Alfaro M."/>
            <person name="Sun H."/>
            <person name="Tritt A."/>
            <person name="Yoshinaga Y."/>
            <person name="Zwiers L.-H."/>
            <person name="Turgeon B."/>
            <person name="Goodwin S."/>
            <person name="Spatafora J."/>
            <person name="Crous P."/>
            <person name="Grigoriev I."/>
        </authorList>
    </citation>
    <scope>NUCLEOTIDE SEQUENCE</scope>
    <source>
        <strain evidence="1 3">CBS 304.34</strain>
    </source>
</reference>
<dbReference type="Proteomes" id="UP000504636">
    <property type="component" value="Unplaced"/>
</dbReference>
<protein>
    <submittedName>
        <fullName evidence="1 3">Uncharacterized protein</fullName>
    </submittedName>
</protein>
<sequence>MIRVDSSSLEDTTQFYRTAYINLRHLGISKRRLGGENGLRSWEITVRALSIFPKLPHRTPSLRRISPPYNLHLYNPFLLPGTLFNITNCNNIAFSSEAIPKRTFGPLCAARPRRTPIATTKRKLPVTCRRIVVSSHTTNTHNGPISIPQCL</sequence>
<evidence type="ECO:0000313" key="1">
    <source>
        <dbReference type="EMBL" id="KAF2804324.1"/>
    </source>
</evidence>
<gene>
    <name evidence="1 3" type="ORF">BDZ99DRAFT_155145</name>
</gene>